<sequence>MSEQHNDEVVQQRVAAWLDEVVVGMGLCPFASQPRDRGTIRISVCHADKPEEILETLYVECTYLLDHPPEKVETTLLVLTKQFADFYDFNDFLGLAEGLIERCGWEGVFQIASFHPGYCFADVAEGDPGNYTNRAPLPILHILREDSVAAAVDSFDDVDEIPERNIGRLRGLTAEELRDRFPWVLAQD</sequence>
<organism evidence="1 2">
    <name type="scientific">Spongiibacter thalassae</name>
    <dbReference type="NCBI Taxonomy" id="2721624"/>
    <lineage>
        <taxon>Bacteria</taxon>
        <taxon>Pseudomonadati</taxon>
        <taxon>Pseudomonadota</taxon>
        <taxon>Gammaproteobacteria</taxon>
        <taxon>Cellvibrionales</taxon>
        <taxon>Spongiibacteraceae</taxon>
        <taxon>Spongiibacter</taxon>
    </lineage>
</organism>
<comment type="caution">
    <text evidence="1">The sequence shown here is derived from an EMBL/GenBank/DDBJ whole genome shotgun (WGS) entry which is preliminary data.</text>
</comment>
<protein>
    <submittedName>
        <fullName evidence="1">DUF1415 domain-containing protein</fullName>
    </submittedName>
</protein>
<evidence type="ECO:0000313" key="1">
    <source>
        <dbReference type="EMBL" id="NKI19506.1"/>
    </source>
</evidence>
<accession>A0ABX1GK00</accession>
<dbReference type="RefSeq" id="WP_168452016.1">
    <property type="nucleotide sequence ID" value="NZ_JAAWWK010000008.1"/>
</dbReference>
<evidence type="ECO:0000313" key="2">
    <source>
        <dbReference type="Proteomes" id="UP000765845"/>
    </source>
</evidence>
<name>A0ABX1GK00_9GAMM</name>
<keyword evidence="2" id="KW-1185">Reference proteome</keyword>
<dbReference type="InterPro" id="IPR009858">
    <property type="entry name" value="DUF1415"/>
</dbReference>
<gene>
    <name evidence="1" type="ORF">HCU74_19035</name>
</gene>
<dbReference type="Pfam" id="PF07209">
    <property type="entry name" value="DUF1415"/>
    <property type="match status" value="1"/>
</dbReference>
<reference evidence="1 2" key="1">
    <citation type="submission" date="2020-04" db="EMBL/GenBank/DDBJ databases">
        <authorList>
            <person name="Yoon J."/>
        </authorList>
    </citation>
    <scope>NUCLEOTIDE SEQUENCE [LARGE SCALE GENOMIC DNA]</scope>
    <source>
        <strain evidence="1 2">KMU-166</strain>
    </source>
</reference>
<dbReference type="EMBL" id="JAAWWK010000008">
    <property type="protein sequence ID" value="NKI19506.1"/>
    <property type="molecule type" value="Genomic_DNA"/>
</dbReference>
<proteinExistence type="predicted"/>
<dbReference type="Proteomes" id="UP000765845">
    <property type="component" value="Unassembled WGS sequence"/>
</dbReference>